<gene>
    <name evidence="2" type="ORF">CLCR_08342</name>
</gene>
<keyword evidence="3" id="KW-1185">Reference proteome</keyword>
<evidence type="ECO:0000256" key="1">
    <source>
        <dbReference type="SAM" id="Phobius"/>
    </source>
</evidence>
<feature type="transmembrane region" description="Helical" evidence="1">
    <location>
        <begin position="393"/>
        <end position="415"/>
    </location>
</feature>
<keyword evidence="1" id="KW-0472">Membrane</keyword>
<protein>
    <submittedName>
        <fullName evidence="2">Uncharacterized protein</fullName>
    </submittedName>
</protein>
<keyword evidence="1" id="KW-0812">Transmembrane</keyword>
<name>A0A1C1CUC7_9EURO</name>
<dbReference type="VEuPathDB" id="FungiDB:CLCR_08342"/>
<feature type="transmembrane region" description="Helical" evidence="1">
    <location>
        <begin position="87"/>
        <end position="108"/>
    </location>
</feature>
<evidence type="ECO:0000313" key="3">
    <source>
        <dbReference type="Proteomes" id="UP000094526"/>
    </source>
</evidence>
<proteinExistence type="predicted"/>
<reference evidence="3" key="1">
    <citation type="submission" date="2015-07" db="EMBL/GenBank/DDBJ databases">
        <authorList>
            <person name="Teixeira M.M."/>
            <person name="Souza R.C."/>
            <person name="Almeida L.G."/>
            <person name="Vicente V.A."/>
            <person name="de Hoog S."/>
            <person name="Bocca A.L."/>
            <person name="de Almeida S.R."/>
            <person name="Vasconcelos A.T."/>
            <person name="Felipe M.S."/>
        </authorList>
    </citation>
    <scope>NUCLEOTIDE SEQUENCE [LARGE SCALE GENOMIC DNA]</scope>
    <source>
        <strain evidence="3">KSF</strain>
    </source>
</reference>
<dbReference type="EMBL" id="LGRB01000009">
    <property type="protein sequence ID" value="OCT52104.1"/>
    <property type="molecule type" value="Genomic_DNA"/>
</dbReference>
<comment type="caution">
    <text evidence="2">The sequence shown here is derived from an EMBL/GenBank/DDBJ whole genome shotgun (WGS) entry which is preliminary data.</text>
</comment>
<sequence length="569" mass="63546">MPTTAWINLSREWRLQDVQAALNVIVAGLCALAIFSCSCFCWRSSVVGASKQSIPISTLLSINTFGEAIDVMWLLKRRILQRQHLKILLQACLVMLLSVTALFSGPIARYSTNTSHQVVVQPVSGFVAERGTRALLHATVVWNQTLTSLEQAEFPLDQLLDYLPDSHVHWVYDANQWNSTWSLRCNNTEKTPIKLEDSGNCDAILDELPGLRDVISPLKYSPENISAWWGGEQNYDQNLNTDTLLTLGAAKVTRSDGTSGVPQELDIDLAAIYMHNLGIQEDFDSFCQFGKGPVESASYTKIACTATRHDPDPELTDIAFPDSPDPQVVARAVVQFYQARFCSESIRTGNITAIPPRDLTRFLQMWIATKDTRYETVASRDISVRVPVVQVSVAFLAVAIFVFLLITAALVIYTVTYLRKRKMFEETPYSKLDWMLKVIQATSGRDRDASLVCASDTQDSLKPLKRSRTSRIMSVASSMQEKLQRRRSDFETARYSSAGPVLEELPTDAFARAPHAPAMYHPTPAEWQLPPLGFESAPKKPASSIYTSISEVQSWRTDDEGEGLVYKCN</sequence>
<dbReference type="OrthoDB" id="3516776at2759"/>
<dbReference type="AlphaFoldDB" id="A0A1C1CUC7"/>
<dbReference type="Proteomes" id="UP000094526">
    <property type="component" value="Unassembled WGS sequence"/>
</dbReference>
<organism evidence="2 3">
    <name type="scientific">Cladophialophora carrionii</name>
    <dbReference type="NCBI Taxonomy" id="86049"/>
    <lineage>
        <taxon>Eukaryota</taxon>
        <taxon>Fungi</taxon>
        <taxon>Dikarya</taxon>
        <taxon>Ascomycota</taxon>
        <taxon>Pezizomycotina</taxon>
        <taxon>Eurotiomycetes</taxon>
        <taxon>Chaetothyriomycetidae</taxon>
        <taxon>Chaetothyriales</taxon>
        <taxon>Herpotrichiellaceae</taxon>
        <taxon>Cladophialophora</taxon>
    </lineage>
</organism>
<evidence type="ECO:0000313" key="2">
    <source>
        <dbReference type="EMBL" id="OCT52104.1"/>
    </source>
</evidence>
<feature type="transmembrane region" description="Helical" evidence="1">
    <location>
        <begin position="20"/>
        <end position="42"/>
    </location>
</feature>
<accession>A0A1C1CUC7</accession>
<dbReference type="VEuPathDB" id="FungiDB:G647_06038"/>
<keyword evidence="1" id="KW-1133">Transmembrane helix</keyword>